<feature type="compositionally biased region" description="Basic and acidic residues" evidence="3">
    <location>
        <begin position="357"/>
        <end position="366"/>
    </location>
</feature>
<keyword evidence="2" id="KW-0560">Oxidoreductase</keyword>
<dbReference type="InterPro" id="IPR036111">
    <property type="entry name" value="Mal/L-sulfo/L-lacto_DH-like_sf"/>
</dbReference>
<dbReference type="PANTHER" id="PTHR11091">
    <property type="entry name" value="OXIDOREDUCTASE-RELATED"/>
    <property type="match status" value="1"/>
</dbReference>
<comment type="caution">
    <text evidence="4">The sequence shown here is derived from an EMBL/GenBank/DDBJ whole genome shotgun (WGS) entry which is preliminary data.</text>
</comment>
<comment type="similarity">
    <text evidence="1">Belongs to the LDH2/MDH2 oxidoreductase family.</text>
</comment>
<feature type="region of interest" description="Disordered" evidence="3">
    <location>
        <begin position="345"/>
        <end position="366"/>
    </location>
</feature>
<protein>
    <submittedName>
        <fullName evidence="4">Ldh family oxidoreductase</fullName>
    </submittedName>
</protein>
<dbReference type="GeneID" id="301459673"/>
<evidence type="ECO:0000313" key="5">
    <source>
        <dbReference type="Proteomes" id="UP001183582"/>
    </source>
</evidence>
<dbReference type="Gene3D" id="1.10.1530.10">
    <property type="match status" value="1"/>
</dbReference>
<name>A0AAJ2HLY8_9MICO</name>
<sequence length="366" mass="38393">MSVNAPESYPVPAAVLREYCASIFVDAGVPAADAELVADSLVEANLRGVDSHGVSRVPIYIERIRRGLTDPDPDVRVVSERGGALLIDGDNGMGQVVTQRAVDVAFDRLSEQRVVSVGIRNSNHYGAGAYFGRRAAERGAAVFLYGNAPSTMVAWGGRERFLGTNPYTFAVPAGDRAPVVLDMATSVVARGKIILSSQLGQDIPEGWAVDVAGQPTTEAAAALEGSVLPFGGPKGYGIALMIEIMAAVLSGANCGPEVGDLYDELERPQGVGAFLNLTDITAFQPLSGFGDRITGLIDAIKLTAAEGSEVLIPGELEQRVADARLRDGVPVPPAVAAALEKVAAKPFPTDNASQTAKETHEHRPRP</sequence>
<accession>A0AAJ2HLY8</accession>
<dbReference type="InterPro" id="IPR043143">
    <property type="entry name" value="Mal/L-sulf/L-lact_DH-like_NADP"/>
</dbReference>
<evidence type="ECO:0000256" key="1">
    <source>
        <dbReference type="ARBA" id="ARBA00006056"/>
    </source>
</evidence>
<reference evidence="4 5" key="1">
    <citation type="submission" date="2021-06" db="EMBL/GenBank/DDBJ databases">
        <title>Genome-based taxonomic framework of Microbacterium strains isolated from marine environment, the description of four new species and reclassification of four preexisting species.</title>
        <authorList>
            <person name="Lee S.D."/>
            <person name="Kim S.-M."/>
            <person name="Byeon Y.-S."/>
            <person name="Yang H.L."/>
            <person name="Kim I.S."/>
        </authorList>
    </citation>
    <scope>NUCLEOTIDE SEQUENCE [LARGE SCALE GENOMIC DNA]</scope>
    <source>
        <strain evidence="4 5">KACC 20514</strain>
    </source>
</reference>
<dbReference type="Pfam" id="PF02615">
    <property type="entry name" value="Ldh_2"/>
    <property type="match status" value="1"/>
</dbReference>
<gene>
    <name evidence="4" type="ORF">KZC50_15535</name>
</gene>
<evidence type="ECO:0000256" key="2">
    <source>
        <dbReference type="ARBA" id="ARBA00023002"/>
    </source>
</evidence>
<evidence type="ECO:0000313" key="4">
    <source>
        <dbReference type="EMBL" id="MDS0247010.1"/>
    </source>
</evidence>
<dbReference type="PANTHER" id="PTHR11091:SF0">
    <property type="entry name" value="MALATE DEHYDROGENASE"/>
    <property type="match status" value="1"/>
</dbReference>
<dbReference type="Proteomes" id="UP001183582">
    <property type="component" value="Unassembled WGS sequence"/>
</dbReference>
<dbReference type="InterPro" id="IPR043144">
    <property type="entry name" value="Mal/L-sulf/L-lact_DH-like_ah"/>
</dbReference>
<dbReference type="GO" id="GO:0016491">
    <property type="term" value="F:oxidoreductase activity"/>
    <property type="evidence" value="ECO:0007669"/>
    <property type="project" value="UniProtKB-KW"/>
</dbReference>
<organism evidence="4 5">
    <name type="scientific">Microbacterium aurantiacum</name>
    <dbReference type="NCBI Taxonomy" id="162393"/>
    <lineage>
        <taxon>Bacteria</taxon>
        <taxon>Bacillati</taxon>
        <taxon>Actinomycetota</taxon>
        <taxon>Actinomycetes</taxon>
        <taxon>Micrococcales</taxon>
        <taxon>Microbacteriaceae</taxon>
        <taxon>Microbacterium</taxon>
    </lineage>
</organism>
<dbReference type="RefSeq" id="WP_310892286.1">
    <property type="nucleotide sequence ID" value="NZ_BAAAGR010000011.1"/>
</dbReference>
<evidence type="ECO:0000256" key="3">
    <source>
        <dbReference type="SAM" id="MobiDB-lite"/>
    </source>
</evidence>
<proteinExistence type="inferred from homology"/>
<dbReference type="InterPro" id="IPR003767">
    <property type="entry name" value="Malate/L-lactate_DH-like"/>
</dbReference>
<dbReference type="SUPFAM" id="SSF89733">
    <property type="entry name" value="L-sulfolactate dehydrogenase-like"/>
    <property type="match status" value="1"/>
</dbReference>
<dbReference type="AlphaFoldDB" id="A0AAJ2HLY8"/>
<dbReference type="EMBL" id="JAHWXH010000006">
    <property type="protein sequence ID" value="MDS0247010.1"/>
    <property type="molecule type" value="Genomic_DNA"/>
</dbReference>
<dbReference type="Gene3D" id="3.30.1370.60">
    <property type="entry name" value="Hypothetical oxidoreductase yiak, domain 2"/>
    <property type="match status" value="1"/>
</dbReference>